<reference evidence="2" key="1">
    <citation type="submission" date="2020-03" db="EMBL/GenBank/DDBJ databases">
        <title>Roseovarius gahaiensis sp. nov., isolated from Gahai Saline Lake, China.</title>
        <authorList>
            <person name="Sun X."/>
        </authorList>
    </citation>
    <scope>NUCLEOTIDE SEQUENCE</scope>
    <source>
        <strain evidence="2">GH877</strain>
    </source>
</reference>
<keyword evidence="1" id="KW-0732">Signal</keyword>
<evidence type="ECO:0000313" key="2">
    <source>
        <dbReference type="EMBL" id="NHQ75595.1"/>
    </source>
</evidence>
<name>A0A967BFF2_9RHOB</name>
<dbReference type="AlphaFoldDB" id="A0A967BFF2"/>
<feature type="chain" id="PRO_5037079046" evidence="1">
    <location>
        <begin position="20"/>
        <end position="325"/>
    </location>
</feature>
<organism evidence="2 3">
    <name type="scientific">Roseovarius gahaiensis</name>
    <dbReference type="NCBI Taxonomy" id="2716691"/>
    <lineage>
        <taxon>Bacteria</taxon>
        <taxon>Pseudomonadati</taxon>
        <taxon>Pseudomonadota</taxon>
        <taxon>Alphaproteobacteria</taxon>
        <taxon>Rhodobacterales</taxon>
        <taxon>Roseobacteraceae</taxon>
        <taxon>Roseovarius</taxon>
    </lineage>
</organism>
<dbReference type="CDD" id="cd14789">
    <property type="entry name" value="Tiki"/>
    <property type="match status" value="1"/>
</dbReference>
<dbReference type="PANTHER" id="PTHR40590">
    <property type="entry name" value="CYTOPLASMIC PROTEIN-RELATED"/>
    <property type="match status" value="1"/>
</dbReference>
<dbReference type="InterPro" id="IPR047111">
    <property type="entry name" value="YbaP-like"/>
</dbReference>
<dbReference type="EMBL" id="JAAORB010000039">
    <property type="protein sequence ID" value="NHQ75595.1"/>
    <property type="molecule type" value="Genomic_DNA"/>
</dbReference>
<keyword evidence="3" id="KW-1185">Reference proteome</keyword>
<gene>
    <name evidence="2" type="ORF">HAT86_14135</name>
</gene>
<sequence length="325" mass="36310">MFRVLLIVLACLQPIGALARCAGTDLIAAMPTAERAALMDEAAQMPYAQGLLWHATRDDTQITLFGTYHFPHPQTADHLARLSPLIELADAVYLEVSNDDQARMEQAVAEDPSLMFITEGQTLPDLLGEDDWRRFAEAMRARSIPAFFAAKFKPVWAAMMLGIGPCEARNGAMQGDGIDKLIGEHATRLETPTRSLEDFRTVLGMLDSFPIEDQLDMIRLFFAWPGDPDDMAYTLRQRYLSQEVALIWRYSRAVSLTYGGDSAEQDFDQFEHLLLTDRNTAWLDVLLSAPEDHLFVAVGAAHLPDKTGVLHLLETEGFDIKPLPF</sequence>
<dbReference type="Proteomes" id="UP000639775">
    <property type="component" value="Unassembled WGS sequence"/>
</dbReference>
<evidence type="ECO:0000256" key="1">
    <source>
        <dbReference type="SAM" id="SignalP"/>
    </source>
</evidence>
<accession>A0A967BFF2</accession>
<feature type="signal peptide" evidence="1">
    <location>
        <begin position="1"/>
        <end position="19"/>
    </location>
</feature>
<protein>
    <submittedName>
        <fullName evidence="2">TraB/GumN family protein</fullName>
    </submittedName>
</protein>
<dbReference type="RefSeq" id="WP_167199162.1">
    <property type="nucleotide sequence ID" value="NZ_JAAORB010000039.1"/>
</dbReference>
<proteinExistence type="predicted"/>
<dbReference type="PANTHER" id="PTHR40590:SF1">
    <property type="entry name" value="CYTOPLASMIC PROTEIN"/>
    <property type="match status" value="1"/>
</dbReference>
<dbReference type="Pfam" id="PF01963">
    <property type="entry name" value="TraB_PrgY_gumN"/>
    <property type="match status" value="1"/>
</dbReference>
<comment type="caution">
    <text evidence="2">The sequence shown here is derived from an EMBL/GenBank/DDBJ whole genome shotgun (WGS) entry which is preliminary data.</text>
</comment>
<dbReference type="InterPro" id="IPR002816">
    <property type="entry name" value="TraB/PrgY/GumN_fam"/>
</dbReference>
<evidence type="ECO:0000313" key="3">
    <source>
        <dbReference type="Proteomes" id="UP000639775"/>
    </source>
</evidence>